<dbReference type="NCBIfam" id="TIGR01241">
    <property type="entry name" value="FtsH_fam"/>
    <property type="match status" value="1"/>
</dbReference>
<dbReference type="GO" id="GO:0030163">
    <property type="term" value="P:protein catabolic process"/>
    <property type="evidence" value="ECO:0007669"/>
    <property type="project" value="UniProtKB-UniRule"/>
</dbReference>
<dbReference type="SUPFAM" id="SSF140990">
    <property type="entry name" value="FtsH protease domain-like"/>
    <property type="match status" value="1"/>
</dbReference>
<feature type="transmembrane region" description="Helical" evidence="15">
    <location>
        <begin position="7"/>
        <end position="25"/>
    </location>
</feature>
<feature type="active site" evidence="15">
    <location>
        <position position="416"/>
    </location>
</feature>
<keyword evidence="9 15" id="KW-0862">Zinc</keyword>
<dbReference type="FunFam" id="1.20.58.760:FF:000001">
    <property type="entry name" value="ATP-dependent zinc metalloprotease FtsH"/>
    <property type="match status" value="1"/>
</dbReference>
<evidence type="ECO:0000256" key="17">
    <source>
        <dbReference type="SAM" id="MobiDB-lite"/>
    </source>
</evidence>
<dbReference type="Gene3D" id="1.20.58.760">
    <property type="entry name" value="Peptidase M41"/>
    <property type="match status" value="1"/>
</dbReference>
<comment type="similarity">
    <text evidence="2 15">In the C-terminal section; belongs to the peptidase M41 family.</text>
</comment>
<dbReference type="Pfam" id="PF00004">
    <property type="entry name" value="AAA"/>
    <property type="match status" value="1"/>
</dbReference>
<dbReference type="Pfam" id="PF01434">
    <property type="entry name" value="Peptidase_M41"/>
    <property type="match status" value="1"/>
</dbReference>
<dbReference type="InterPro" id="IPR037219">
    <property type="entry name" value="Peptidase_M41-like"/>
</dbReference>
<dbReference type="GO" id="GO:0016887">
    <property type="term" value="F:ATP hydrolysis activity"/>
    <property type="evidence" value="ECO:0007669"/>
    <property type="project" value="UniProtKB-UniRule"/>
</dbReference>
<dbReference type="Gene3D" id="3.30.720.210">
    <property type="match status" value="1"/>
</dbReference>
<feature type="binding site" evidence="15">
    <location>
        <position position="491"/>
    </location>
    <ligand>
        <name>Zn(2+)</name>
        <dbReference type="ChEBI" id="CHEBI:29105"/>
        <note>catalytic</note>
    </ligand>
</feature>
<proteinExistence type="inferred from homology"/>
<evidence type="ECO:0000256" key="16">
    <source>
        <dbReference type="RuleBase" id="RU003651"/>
    </source>
</evidence>
<feature type="binding site" evidence="15">
    <location>
        <begin position="193"/>
        <end position="200"/>
    </location>
    <ligand>
        <name>ATP</name>
        <dbReference type="ChEBI" id="CHEBI:30616"/>
    </ligand>
</feature>
<keyword evidence="5 15" id="KW-0812">Transmembrane</keyword>
<dbReference type="Gene3D" id="3.40.50.300">
    <property type="entry name" value="P-loop containing nucleotide triphosphate hydrolases"/>
    <property type="match status" value="1"/>
</dbReference>
<comment type="cofactor">
    <cofactor evidence="15">
        <name>Zn(2+)</name>
        <dbReference type="ChEBI" id="CHEBI:29105"/>
    </cofactor>
    <text evidence="15">Binds 1 zinc ion per subunit.</text>
</comment>
<dbReference type="EMBL" id="JAATJA010000001">
    <property type="protein sequence ID" value="NJB67454.1"/>
    <property type="molecule type" value="Genomic_DNA"/>
</dbReference>
<evidence type="ECO:0000256" key="5">
    <source>
        <dbReference type="ARBA" id="ARBA00022692"/>
    </source>
</evidence>
<keyword evidence="20" id="KW-1185">Reference proteome</keyword>
<accession>A0A846QQG7</accession>
<keyword evidence="13 15" id="KW-0472">Membrane</keyword>
<comment type="similarity">
    <text evidence="14 15">In the central section; belongs to the AAA ATPase family.</text>
</comment>
<comment type="subunit">
    <text evidence="15">Homohexamer.</text>
</comment>
<keyword evidence="7 15" id="KW-0547">Nucleotide-binding</keyword>
<evidence type="ECO:0000256" key="2">
    <source>
        <dbReference type="ARBA" id="ARBA00010044"/>
    </source>
</evidence>
<dbReference type="SMART" id="SM00382">
    <property type="entry name" value="AAA"/>
    <property type="match status" value="1"/>
</dbReference>
<keyword evidence="19" id="KW-0131">Cell cycle</keyword>
<feature type="transmembrane region" description="Helical" evidence="15">
    <location>
        <begin position="100"/>
        <end position="121"/>
    </location>
</feature>
<dbReference type="InterPro" id="IPR003960">
    <property type="entry name" value="ATPase_AAA_CS"/>
</dbReference>
<keyword evidence="8 15" id="KW-0378">Hydrolase</keyword>
<evidence type="ECO:0000313" key="20">
    <source>
        <dbReference type="Proteomes" id="UP000580856"/>
    </source>
</evidence>
<dbReference type="InterPro" id="IPR000642">
    <property type="entry name" value="Peptidase_M41"/>
</dbReference>
<dbReference type="EC" id="3.4.24.-" evidence="15"/>
<keyword evidence="19" id="KW-0132">Cell division</keyword>
<evidence type="ECO:0000256" key="11">
    <source>
        <dbReference type="ARBA" id="ARBA00022989"/>
    </source>
</evidence>
<keyword evidence="12 15" id="KW-0482">Metalloprotease</keyword>
<feature type="compositionally biased region" description="Basic and acidic residues" evidence="17">
    <location>
        <begin position="673"/>
        <end position="687"/>
    </location>
</feature>
<organism evidence="19 20">
    <name type="scientific">Desulfobaculum xiamenense</name>
    <dbReference type="NCBI Taxonomy" id="995050"/>
    <lineage>
        <taxon>Bacteria</taxon>
        <taxon>Pseudomonadati</taxon>
        <taxon>Thermodesulfobacteriota</taxon>
        <taxon>Desulfovibrionia</taxon>
        <taxon>Desulfovibrionales</taxon>
        <taxon>Desulfovibrionaceae</taxon>
        <taxon>Desulfobaculum</taxon>
    </lineage>
</organism>
<dbReference type="PROSITE" id="PS00674">
    <property type="entry name" value="AAA"/>
    <property type="match status" value="1"/>
</dbReference>
<dbReference type="GO" id="GO:0004176">
    <property type="term" value="F:ATP-dependent peptidase activity"/>
    <property type="evidence" value="ECO:0007669"/>
    <property type="project" value="InterPro"/>
</dbReference>
<evidence type="ECO:0000256" key="10">
    <source>
        <dbReference type="ARBA" id="ARBA00022840"/>
    </source>
</evidence>
<dbReference type="GO" id="GO:0051301">
    <property type="term" value="P:cell division"/>
    <property type="evidence" value="ECO:0007669"/>
    <property type="project" value="UniProtKB-KW"/>
</dbReference>
<feature type="binding site" evidence="15">
    <location>
        <position position="415"/>
    </location>
    <ligand>
        <name>Zn(2+)</name>
        <dbReference type="ChEBI" id="CHEBI:29105"/>
        <note>catalytic</note>
    </ligand>
</feature>
<dbReference type="HAMAP" id="MF_01458">
    <property type="entry name" value="FtsH"/>
    <property type="match status" value="1"/>
</dbReference>
<dbReference type="SUPFAM" id="SSF52540">
    <property type="entry name" value="P-loop containing nucleoside triphosphate hydrolases"/>
    <property type="match status" value="1"/>
</dbReference>
<dbReference type="GO" id="GO:0006508">
    <property type="term" value="P:proteolysis"/>
    <property type="evidence" value="ECO:0007669"/>
    <property type="project" value="UniProtKB-KW"/>
</dbReference>
<dbReference type="RefSeq" id="WP_167940508.1">
    <property type="nucleotide sequence ID" value="NZ_JAATJA010000001.1"/>
</dbReference>
<gene>
    <name evidence="15" type="primary">ftsH</name>
    <name evidence="19" type="ORF">GGQ74_001094</name>
</gene>
<sequence length="687" mass="75117">MNNFAKNLFLWAAISLVMVVLFNLFNQPPAPQLKFSYTELLERVDKGDVVEVKIQGQRITGSVVDGQRFVSFAPDDPSLVRHLLDRKVQVTAEPDEDSPWYMTLFISWFPMLLLIGVWIFFMRQMQSGGGKAMSFGRSRAKMITQDQSKVTFDDVAGVDEAKEELSEIVEFLSNPKKFTRLGGRIPKGVLLVGPPGTGKTLLARAVAGEAGVPFFSISGSDFVEMFVGVGASRVRDLFIQGKKNAPCLIFIDEIDAVGRQRGAGLGGGHDEREQTLNQLLVEMDGFESNEGVILIAATNRPDVLDPALLRPGRFDRQVVVPTPDVRGRARILEVHSRRTPLGPDVDIMSIARGTPGFSGADLENLVNEAALQAAKLGRDQVLMDDFETAKDKVLMGKERRSVIISEDEKRTTAYHEAGHALVAKMIPGTDPVHKVSIIPRGMALGVTQQLPVDDRHNYSLKFLEGTLAVLLGGRLAEEIIFDQRTTGASNDIERATDMARKMVTQWGMSEAIGPLALAEKDDSVFLGREMIRHKNHSEETARLVDAEIRRIIEEAHLRGKTILEENIEALHSIAAALLERETISGEDIDKLIKGEALPPMENGVNGSRRSFGAAAPAAPDAQVEAEGAAVATADEATSGEADQQGLFKKMMNDEVPLRKAQEGDEFTLEPGDAEEHPTAPGKEGKDN</sequence>
<evidence type="ECO:0000256" key="9">
    <source>
        <dbReference type="ARBA" id="ARBA00022833"/>
    </source>
</evidence>
<keyword evidence="3 15" id="KW-1003">Cell membrane</keyword>
<dbReference type="InterPro" id="IPR003959">
    <property type="entry name" value="ATPase_AAA_core"/>
</dbReference>
<evidence type="ECO:0000256" key="12">
    <source>
        <dbReference type="ARBA" id="ARBA00023049"/>
    </source>
</evidence>
<evidence type="ECO:0000256" key="3">
    <source>
        <dbReference type="ARBA" id="ARBA00022475"/>
    </source>
</evidence>
<feature type="binding site" evidence="15">
    <location>
        <position position="419"/>
    </location>
    <ligand>
        <name>Zn(2+)</name>
        <dbReference type="ChEBI" id="CHEBI:29105"/>
        <note>catalytic</note>
    </ligand>
</feature>
<evidence type="ECO:0000256" key="6">
    <source>
        <dbReference type="ARBA" id="ARBA00022723"/>
    </source>
</evidence>
<dbReference type="InterPro" id="IPR041569">
    <property type="entry name" value="AAA_lid_3"/>
</dbReference>
<feature type="domain" description="AAA+ ATPase" evidence="18">
    <location>
        <begin position="185"/>
        <end position="324"/>
    </location>
</feature>
<dbReference type="FunFam" id="3.40.50.300:FF:000001">
    <property type="entry name" value="ATP-dependent zinc metalloprotease FtsH"/>
    <property type="match status" value="1"/>
</dbReference>
<dbReference type="InterPro" id="IPR011546">
    <property type="entry name" value="Pept_M41_FtsH_extracell"/>
</dbReference>
<comment type="caution">
    <text evidence="19">The sequence shown here is derived from an EMBL/GenBank/DDBJ whole genome shotgun (WGS) entry which is preliminary data.</text>
</comment>
<dbReference type="GO" id="GO:0008270">
    <property type="term" value="F:zinc ion binding"/>
    <property type="evidence" value="ECO:0007669"/>
    <property type="project" value="UniProtKB-UniRule"/>
</dbReference>
<dbReference type="InterPro" id="IPR027417">
    <property type="entry name" value="P-loop_NTPase"/>
</dbReference>
<dbReference type="AlphaFoldDB" id="A0A846QQG7"/>
<dbReference type="GO" id="GO:0005524">
    <property type="term" value="F:ATP binding"/>
    <property type="evidence" value="ECO:0007669"/>
    <property type="project" value="UniProtKB-UniRule"/>
</dbReference>
<evidence type="ECO:0000259" key="18">
    <source>
        <dbReference type="SMART" id="SM00382"/>
    </source>
</evidence>
<dbReference type="Pfam" id="PF17862">
    <property type="entry name" value="AAA_lid_3"/>
    <property type="match status" value="1"/>
</dbReference>
<keyword evidence="4 15" id="KW-0645">Protease</keyword>
<dbReference type="Pfam" id="PF06480">
    <property type="entry name" value="FtsH_ext"/>
    <property type="match status" value="1"/>
</dbReference>
<dbReference type="InterPro" id="IPR005936">
    <property type="entry name" value="FtsH"/>
</dbReference>
<feature type="region of interest" description="Disordered" evidence="17">
    <location>
        <begin position="597"/>
        <end position="687"/>
    </location>
</feature>
<comment type="function">
    <text evidence="15">Acts as a processive, ATP-dependent zinc metallopeptidase for both cytoplasmic and membrane proteins. Plays a role in the quality control of integral membrane proteins.</text>
</comment>
<keyword evidence="11 15" id="KW-1133">Transmembrane helix</keyword>
<name>A0A846QQG7_9BACT</name>
<keyword evidence="10 15" id="KW-0067">ATP-binding</keyword>
<evidence type="ECO:0000256" key="4">
    <source>
        <dbReference type="ARBA" id="ARBA00022670"/>
    </source>
</evidence>
<evidence type="ECO:0000256" key="13">
    <source>
        <dbReference type="ARBA" id="ARBA00023136"/>
    </source>
</evidence>
<dbReference type="PANTHER" id="PTHR23076">
    <property type="entry name" value="METALLOPROTEASE M41 FTSH"/>
    <property type="match status" value="1"/>
</dbReference>
<evidence type="ECO:0000256" key="15">
    <source>
        <dbReference type="HAMAP-Rule" id="MF_01458"/>
    </source>
</evidence>
<evidence type="ECO:0000256" key="14">
    <source>
        <dbReference type="ARBA" id="ARBA00061570"/>
    </source>
</evidence>
<dbReference type="Gene3D" id="1.10.8.60">
    <property type="match status" value="1"/>
</dbReference>
<feature type="compositionally biased region" description="Basic and acidic residues" evidence="17">
    <location>
        <begin position="650"/>
        <end position="662"/>
    </location>
</feature>
<dbReference type="Proteomes" id="UP000580856">
    <property type="component" value="Unassembled WGS sequence"/>
</dbReference>
<comment type="subcellular location">
    <subcellularLocation>
        <location evidence="15">Cell membrane</location>
        <topology evidence="15">Multi-pass membrane protein</topology>
        <orientation evidence="15">Cytoplasmic side</orientation>
    </subcellularLocation>
    <subcellularLocation>
        <location evidence="1">Membrane</location>
    </subcellularLocation>
</comment>
<comment type="similarity">
    <text evidence="16">Belongs to the AAA ATPase family.</text>
</comment>
<evidence type="ECO:0000313" key="19">
    <source>
        <dbReference type="EMBL" id="NJB67454.1"/>
    </source>
</evidence>
<protein>
    <recommendedName>
        <fullName evidence="15">ATP-dependent zinc metalloprotease FtsH</fullName>
        <ecNumber evidence="15">3.4.24.-</ecNumber>
    </recommendedName>
</protein>
<dbReference type="FunFam" id="1.10.8.60:FF:000001">
    <property type="entry name" value="ATP-dependent zinc metalloprotease FtsH"/>
    <property type="match status" value="1"/>
</dbReference>
<evidence type="ECO:0000256" key="7">
    <source>
        <dbReference type="ARBA" id="ARBA00022741"/>
    </source>
</evidence>
<reference evidence="19 20" key="1">
    <citation type="submission" date="2020-03" db="EMBL/GenBank/DDBJ databases">
        <title>Genomic Encyclopedia of Type Strains, Phase IV (KMG-IV): sequencing the most valuable type-strain genomes for metagenomic binning, comparative biology and taxonomic classification.</title>
        <authorList>
            <person name="Goeker M."/>
        </authorList>
    </citation>
    <scope>NUCLEOTIDE SEQUENCE [LARGE SCALE GENOMIC DNA]</scope>
    <source>
        <strain evidence="19 20">DSM 24233</strain>
    </source>
</reference>
<dbReference type="GO" id="GO:0005886">
    <property type="term" value="C:plasma membrane"/>
    <property type="evidence" value="ECO:0007669"/>
    <property type="project" value="UniProtKB-SubCell"/>
</dbReference>
<keyword evidence="6 15" id="KW-0479">Metal-binding</keyword>
<dbReference type="InterPro" id="IPR003593">
    <property type="entry name" value="AAA+_ATPase"/>
</dbReference>
<feature type="compositionally biased region" description="Low complexity" evidence="17">
    <location>
        <begin position="613"/>
        <end position="636"/>
    </location>
</feature>
<evidence type="ECO:0000256" key="1">
    <source>
        <dbReference type="ARBA" id="ARBA00004370"/>
    </source>
</evidence>
<dbReference type="CDD" id="cd19501">
    <property type="entry name" value="RecA-like_FtsH"/>
    <property type="match status" value="1"/>
</dbReference>
<dbReference type="PANTHER" id="PTHR23076:SF97">
    <property type="entry name" value="ATP-DEPENDENT ZINC METALLOPROTEASE YME1L1"/>
    <property type="match status" value="1"/>
</dbReference>
<evidence type="ECO:0000256" key="8">
    <source>
        <dbReference type="ARBA" id="ARBA00022801"/>
    </source>
</evidence>
<dbReference type="GO" id="GO:0004222">
    <property type="term" value="F:metalloendopeptidase activity"/>
    <property type="evidence" value="ECO:0007669"/>
    <property type="project" value="InterPro"/>
</dbReference>